<evidence type="ECO:0000256" key="1">
    <source>
        <dbReference type="ARBA" id="ARBA00002056"/>
    </source>
</evidence>
<organism evidence="11 12">
    <name type="scientific">Floridaenema fluviatile BLCC-F154</name>
    <dbReference type="NCBI Taxonomy" id="3153640"/>
    <lineage>
        <taxon>Bacteria</taxon>
        <taxon>Bacillati</taxon>
        <taxon>Cyanobacteriota</taxon>
        <taxon>Cyanophyceae</taxon>
        <taxon>Oscillatoriophycideae</taxon>
        <taxon>Aerosakkonematales</taxon>
        <taxon>Aerosakkonemataceae</taxon>
        <taxon>Floridanema</taxon>
        <taxon>Floridanema fluviatile</taxon>
    </lineage>
</organism>
<dbReference type="Pfam" id="PF02684">
    <property type="entry name" value="LpxB"/>
    <property type="match status" value="1"/>
</dbReference>
<reference evidence="11 12" key="1">
    <citation type="submission" date="2024-09" db="EMBL/GenBank/DDBJ databases">
        <title>Floridaenema gen nov. (Aerosakkonemataceae, Aerosakkonematales ord. nov., Cyanobacteria) from benthic tropical and subtropical fresh waters, with the description of four new species.</title>
        <authorList>
            <person name="Moretto J.A."/>
            <person name="Berthold D.E."/>
            <person name="Lefler F.W."/>
            <person name="Huang I.-S."/>
            <person name="Laughinghouse H. IV."/>
        </authorList>
    </citation>
    <scope>NUCLEOTIDE SEQUENCE [LARGE SCALE GENOMIC DNA]</scope>
    <source>
        <strain evidence="11 12">BLCC-F154</strain>
    </source>
</reference>
<protein>
    <recommendedName>
        <fullName evidence="3 10">Lipid-A-disaccharide synthase</fullName>
        <ecNumber evidence="2 10">2.4.1.182</ecNumber>
    </recommendedName>
</protein>
<name>A0ABV4YAF4_9CYAN</name>
<keyword evidence="7 11" id="KW-0808">Transferase</keyword>
<evidence type="ECO:0000313" key="11">
    <source>
        <dbReference type="EMBL" id="MFB2935795.1"/>
    </source>
</evidence>
<keyword evidence="12" id="KW-1185">Reference proteome</keyword>
<dbReference type="PANTHER" id="PTHR30372">
    <property type="entry name" value="LIPID-A-DISACCHARIDE SYNTHASE"/>
    <property type="match status" value="1"/>
</dbReference>
<dbReference type="Gene3D" id="3.40.50.2000">
    <property type="entry name" value="Glycogen Phosphorylase B"/>
    <property type="match status" value="2"/>
</dbReference>
<dbReference type="GO" id="GO:0008915">
    <property type="term" value="F:lipid-A-disaccharide synthase activity"/>
    <property type="evidence" value="ECO:0007669"/>
    <property type="project" value="UniProtKB-EC"/>
</dbReference>
<evidence type="ECO:0000256" key="2">
    <source>
        <dbReference type="ARBA" id="ARBA00012687"/>
    </source>
</evidence>
<evidence type="ECO:0000256" key="9">
    <source>
        <dbReference type="ARBA" id="ARBA00048975"/>
    </source>
</evidence>
<evidence type="ECO:0000256" key="3">
    <source>
        <dbReference type="ARBA" id="ARBA00020902"/>
    </source>
</evidence>
<comment type="function">
    <text evidence="1">Condensation of UDP-2,3-diacylglucosamine and 2,3-diacylglucosamine-1-phosphate to form lipid A disaccharide, a precursor of lipid A, a phosphorylated glycolipid that anchors the lipopolysaccharide to the outer membrane of the cell.</text>
</comment>
<keyword evidence="4" id="KW-0444">Lipid biosynthesis</keyword>
<comment type="catalytic activity">
    <reaction evidence="9">
        <text>a lipid X + a UDP-2-N,3-O-bis[(3R)-3-hydroxyacyl]-alpha-D-glucosamine = a lipid A disaccharide + UDP + H(+)</text>
        <dbReference type="Rhea" id="RHEA:67828"/>
        <dbReference type="ChEBI" id="CHEBI:15378"/>
        <dbReference type="ChEBI" id="CHEBI:58223"/>
        <dbReference type="ChEBI" id="CHEBI:137748"/>
        <dbReference type="ChEBI" id="CHEBI:176338"/>
        <dbReference type="ChEBI" id="CHEBI:176343"/>
        <dbReference type="EC" id="2.4.1.182"/>
    </reaction>
</comment>
<gene>
    <name evidence="11" type="primary">lpxB</name>
    <name evidence="11" type="ORF">ACE1B6_11130</name>
</gene>
<dbReference type="SUPFAM" id="SSF53756">
    <property type="entry name" value="UDP-Glycosyltransferase/glycogen phosphorylase"/>
    <property type="match status" value="1"/>
</dbReference>
<comment type="caution">
    <text evidence="11">The sequence shown here is derived from an EMBL/GenBank/DDBJ whole genome shotgun (WGS) entry which is preliminary data.</text>
</comment>
<dbReference type="EC" id="2.4.1.182" evidence="2 10"/>
<evidence type="ECO:0000256" key="6">
    <source>
        <dbReference type="ARBA" id="ARBA00022676"/>
    </source>
</evidence>
<evidence type="ECO:0000256" key="7">
    <source>
        <dbReference type="ARBA" id="ARBA00022679"/>
    </source>
</evidence>
<keyword evidence="8" id="KW-0443">Lipid metabolism</keyword>
<dbReference type="RefSeq" id="WP_413257296.1">
    <property type="nucleotide sequence ID" value="NZ_JBHFNS010000045.1"/>
</dbReference>
<accession>A0ABV4YAF4</accession>
<keyword evidence="5" id="KW-0441">Lipid A biosynthesis</keyword>
<evidence type="ECO:0000256" key="8">
    <source>
        <dbReference type="ARBA" id="ARBA00023098"/>
    </source>
</evidence>
<dbReference type="Proteomes" id="UP001576776">
    <property type="component" value="Unassembled WGS sequence"/>
</dbReference>
<sequence>MTIRIFISTGEVSGDLQGALLINALKRQGEKLGQELEIVALGGSRMTQAGAKLLGDTTKIGSVGILESLPYILPTLQIQNRAKQYLRENPPDLVILIDYMGPNLAIGNFIRFAKRSLWKSHLTNTPVVYYIAPQVWVWSLSDRDTQQIIKNSDLILAIFPEEAEFFRKKGVKASFVGHPLLDKMIGAPNRSAARASLGIAPEETVITLVPASRRQELKYVLPVILAAAKILQAKIPEVKFLIPLSLEAFREPIEQAIRDYNLNITLVADKNIEAIAAADLAITKSGTVNLEIALLEVPQVVIYRVNRITAWIAKNLLKFAIPFMSPPNLVLMKAIVPELLQEQATAENIVKEAINLLTPAKRSQILADYQIMRQSLGEAGKVCQKAAQEIFTLLP</sequence>
<dbReference type="InterPro" id="IPR003835">
    <property type="entry name" value="Glyco_trans_19"/>
</dbReference>
<evidence type="ECO:0000256" key="10">
    <source>
        <dbReference type="NCBIfam" id="TIGR00215"/>
    </source>
</evidence>
<dbReference type="NCBIfam" id="TIGR00215">
    <property type="entry name" value="lpxB"/>
    <property type="match status" value="1"/>
</dbReference>
<keyword evidence="6 11" id="KW-0328">Glycosyltransferase</keyword>
<evidence type="ECO:0000256" key="4">
    <source>
        <dbReference type="ARBA" id="ARBA00022516"/>
    </source>
</evidence>
<dbReference type="EMBL" id="JBHFNS010000045">
    <property type="protein sequence ID" value="MFB2935795.1"/>
    <property type="molecule type" value="Genomic_DNA"/>
</dbReference>
<evidence type="ECO:0000256" key="5">
    <source>
        <dbReference type="ARBA" id="ARBA00022556"/>
    </source>
</evidence>
<evidence type="ECO:0000313" key="12">
    <source>
        <dbReference type="Proteomes" id="UP001576776"/>
    </source>
</evidence>
<proteinExistence type="predicted"/>
<dbReference type="PANTHER" id="PTHR30372:SF4">
    <property type="entry name" value="LIPID-A-DISACCHARIDE SYNTHASE, MITOCHONDRIAL-RELATED"/>
    <property type="match status" value="1"/>
</dbReference>